<name>A0A1V3IJF4_9PAST</name>
<reference evidence="1 2" key="1">
    <citation type="submission" date="2016-10" db="EMBL/GenBank/DDBJ databases">
        <title>Rodentibacter gen. nov. and new species.</title>
        <authorList>
            <person name="Christensen H."/>
        </authorList>
    </citation>
    <scope>NUCLEOTIDE SEQUENCE [LARGE SCALE GENOMIC DNA]</scope>
    <source>
        <strain evidence="1 2">CCUG17206</strain>
    </source>
</reference>
<dbReference type="RefSeq" id="WP_077417453.1">
    <property type="nucleotide sequence ID" value="NZ_MLHJ01000094.1"/>
</dbReference>
<accession>A0A1V3IJF4</accession>
<proteinExistence type="predicted"/>
<evidence type="ECO:0000313" key="2">
    <source>
        <dbReference type="Proteomes" id="UP000189433"/>
    </source>
</evidence>
<keyword evidence="2" id="KW-1185">Reference proteome</keyword>
<dbReference type="AlphaFoldDB" id="A0A1V3IJF4"/>
<gene>
    <name evidence="1" type="ORF">BKK50_09020</name>
</gene>
<protein>
    <submittedName>
        <fullName evidence="1">Uncharacterized protein</fullName>
    </submittedName>
</protein>
<dbReference type="STRING" id="1908260.BKK50_09020"/>
<sequence length="71" mass="8627">METDTPKHSLYIFDSPKRQKCLDVRKIVSVEYTSDKTMIVRTLSERSDFEIPNASRQNYEELICFWRYWCQ</sequence>
<dbReference type="EMBL" id="MLHJ01000094">
    <property type="protein sequence ID" value="OOF41023.1"/>
    <property type="molecule type" value="Genomic_DNA"/>
</dbReference>
<dbReference type="Proteomes" id="UP000189433">
    <property type="component" value="Unassembled WGS sequence"/>
</dbReference>
<organism evidence="1 2">
    <name type="scientific">Rodentibacter rarus</name>
    <dbReference type="NCBI Taxonomy" id="1908260"/>
    <lineage>
        <taxon>Bacteria</taxon>
        <taxon>Pseudomonadati</taxon>
        <taxon>Pseudomonadota</taxon>
        <taxon>Gammaproteobacteria</taxon>
        <taxon>Pasteurellales</taxon>
        <taxon>Pasteurellaceae</taxon>
        <taxon>Rodentibacter</taxon>
    </lineage>
</organism>
<evidence type="ECO:0000313" key="1">
    <source>
        <dbReference type="EMBL" id="OOF41023.1"/>
    </source>
</evidence>
<comment type="caution">
    <text evidence="1">The sequence shown here is derived from an EMBL/GenBank/DDBJ whole genome shotgun (WGS) entry which is preliminary data.</text>
</comment>